<dbReference type="EMBL" id="ATCN01000300">
    <property type="protein sequence ID" value="EPR79316.1"/>
    <property type="molecule type" value="Genomic_DNA"/>
</dbReference>
<gene>
    <name evidence="1" type="ORF">SLOPH_819</name>
</gene>
<sequence length="185" mass="22605">FIYNLINIKINEYCNNMTIMILDSENNYLLIKSYHKYLIGYYLELYLKIKYIFNNMKSLLEEEYGDNSNLKKYIYNVRWRRKYISIILEYMLEIGLLKEREDKKLILEEYYDMNEEDAMETRRDNTRSIITYYEPILDILFPYPISSLYAGVCFYKELKEYGDIVNLAVLDRIRNYTDEIYVTID</sequence>
<name>S7W8W8_SPRLO</name>
<proteinExistence type="predicted"/>
<dbReference type="VEuPathDB" id="MicrosporidiaDB:SLOPH_819"/>
<reference evidence="2" key="1">
    <citation type="journal article" date="2013" name="PLoS Genet.">
        <title>The genome of Spraguea lophii and the basis of host-microsporidian interactions.</title>
        <authorList>
            <person name="Campbell S.E."/>
            <person name="Williams T.A."/>
            <person name="Yousuf A."/>
            <person name="Soanes D.M."/>
            <person name="Paszkiewicz K.H."/>
            <person name="Williams B.A.P."/>
        </authorList>
    </citation>
    <scope>NUCLEOTIDE SEQUENCE [LARGE SCALE GENOMIC DNA]</scope>
    <source>
        <strain evidence="2">42_110</strain>
    </source>
</reference>
<protein>
    <submittedName>
        <fullName evidence="1">Uncharacterized protein</fullName>
    </submittedName>
</protein>
<feature type="non-terminal residue" evidence="1">
    <location>
        <position position="1"/>
    </location>
</feature>
<keyword evidence="2" id="KW-1185">Reference proteome</keyword>
<evidence type="ECO:0000313" key="1">
    <source>
        <dbReference type="EMBL" id="EPR79316.1"/>
    </source>
</evidence>
<accession>S7W8W8</accession>
<dbReference type="HOGENOM" id="CLU_1464709_0_0_1"/>
<dbReference type="AlphaFoldDB" id="S7W8W8"/>
<dbReference type="InParanoid" id="S7W8W8"/>
<comment type="caution">
    <text evidence="1">The sequence shown here is derived from an EMBL/GenBank/DDBJ whole genome shotgun (WGS) entry which is preliminary data.</text>
</comment>
<organism evidence="1 2">
    <name type="scientific">Spraguea lophii (strain 42_110)</name>
    <name type="common">Microsporidian parasite</name>
    <dbReference type="NCBI Taxonomy" id="1358809"/>
    <lineage>
        <taxon>Eukaryota</taxon>
        <taxon>Fungi</taxon>
        <taxon>Fungi incertae sedis</taxon>
        <taxon>Microsporidia</taxon>
        <taxon>Spragueidae</taxon>
        <taxon>Spraguea</taxon>
    </lineage>
</organism>
<dbReference type="Proteomes" id="UP000014978">
    <property type="component" value="Unassembled WGS sequence"/>
</dbReference>
<evidence type="ECO:0000313" key="2">
    <source>
        <dbReference type="Proteomes" id="UP000014978"/>
    </source>
</evidence>